<evidence type="ECO:0000256" key="1">
    <source>
        <dbReference type="ARBA" id="ARBA00040365"/>
    </source>
</evidence>
<feature type="compositionally biased region" description="Basic residues" evidence="2">
    <location>
        <begin position="368"/>
        <end position="382"/>
    </location>
</feature>
<dbReference type="AlphaFoldDB" id="A0ABD2P9W8"/>
<proteinExistence type="predicted"/>
<dbReference type="PANTHER" id="PTHR23149:SF9">
    <property type="entry name" value="G PATCH DOMAIN-CONTAINING PROTEIN 4"/>
    <property type="match status" value="1"/>
</dbReference>
<dbReference type="SMART" id="SM00443">
    <property type="entry name" value="G_patch"/>
    <property type="match status" value="1"/>
</dbReference>
<evidence type="ECO:0000313" key="4">
    <source>
        <dbReference type="EMBL" id="KAL3287685.1"/>
    </source>
</evidence>
<dbReference type="Pfam" id="PF01585">
    <property type="entry name" value="G-patch"/>
    <property type="match status" value="1"/>
</dbReference>
<name>A0ABD2P9W8_9CUCU</name>
<protein>
    <recommendedName>
        <fullName evidence="1">G patch domain-containing protein 4</fullName>
    </recommendedName>
</protein>
<feature type="region of interest" description="Disordered" evidence="2">
    <location>
        <begin position="204"/>
        <end position="224"/>
    </location>
</feature>
<feature type="compositionally biased region" description="Basic residues" evidence="2">
    <location>
        <begin position="302"/>
        <end position="315"/>
    </location>
</feature>
<comment type="caution">
    <text evidence="4">The sequence shown here is derived from an EMBL/GenBank/DDBJ whole genome shotgun (WGS) entry which is preliminary data.</text>
</comment>
<feature type="compositionally biased region" description="Low complexity" evidence="2">
    <location>
        <begin position="208"/>
        <end position="219"/>
    </location>
</feature>
<evidence type="ECO:0000256" key="2">
    <source>
        <dbReference type="SAM" id="MobiDB-lite"/>
    </source>
</evidence>
<dbReference type="PANTHER" id="PTHR23149">
    <property type="entry name" value="G PATCH DOMAIN CONTAINING PROTEIN"/>
    <property type="match status" value="1"/>
</dbReference>
<dbReference type="PROSITE" id="PS50174">
    <property type="entry name" value="G_PATCH"/>
    <property type="match status" value="1"/>
</dbReference>
<reference evidence="4 5" key="1">
    <citation type="journal article" date="2021" name="BMC Biol.">
        <title>Horizontally acquired antibacterial genes associated with adaptive radiation of ladybird beetles.</title>
        <authorList>
            <person name="Li H.S."/>
            <person name="Tang X.F."/>
            <person name="Huang Y.H."/>
            <person name="Xu Z.Y."/>
            <person name="Chen M.L."/>
            <person name="Du X.Y."/>
            <person name="Qiu B.Y."/>
            <person name="Chen P.T."/>
            <person name="Zhang W."/>
            <person name="Slipinski A."/>
            <person name="Escalona H.E."/>
            <person name="Waterhouse R.M."/>
            <person name="Zwick A."/>
            <person name="Pang H."/>
        </authorList>
    </citation>
    <scope>NUCLEOTIDE SEQUENCE [LARGE SCALE GENOMIC DNA]</scope>
    <source>
        <strain evidence="4">SYSU2018</strain>
    </source>
</reference>
<keyword evidence="5" id="KW-1185">Reference proteome</keyword>
<organism evidence="4 5">
    <name type="scientific">Cryptolaemus montrouzieri</name>
    <dbReference type="NCBI Taxonomy" id="559131"/>
    <lineage>
        <taxon>Eukaryota</taxon>
        <taxon>Metazoa</taxon>
        <taxon>Ecdysozoa</taxon>
        <taxon>Arthropoda</taxon>
        <taxon>Hexapoda</taxon>
        <taxon>Insecta</taxon>
        <taxon>Pterygota</taxon>
        <taxon>Neoptera</taxon>
        <taxon>Endopterygota</taxon>
        <taxon>Coleoptera</taxon>
        <taxon>Polyphaga</taxon>
        <taxon>Cucujiformia</taxon>
        <taxon>Coccinelloidea</taxon>
        <taxon>Coccinellidae</taxon>
        <taxon>Scymninae</taxon>
        <taxon>Scymnini</taxon>
        <taxon>Cryptolaemus</taxon>
    </lineage>
</organism>
<feature type="compositionally biased region" description="Basic and acidic residues" evidence="2">
    <location>
        <begin position="351"/>
        <end position="367"/>
    </location>
</feature>
<feature type="region of interest" description="Disordered" evidence="2">
    <location>
        <begin position="272"/>
        <end position="315"/>
    </location>
</feature>
<sequence length="414" mass="47796">MDFARKHLEKYGWKEGQGLGRNEDGITKPIKPKLKFDNTGVGHDPGAQFTNRWWETLFNNATQNIDVQVEDETVNLALKSEPIEITTKNYSLKKNDKNALYGSFLKTSKLTNKGIEDYGLPIINENPKKFTELTDEELFAACGGRTAHKGARHGLKLSGKLSRIEKQEKMLLKQMKGVCLDDETKIIKKMKKLQLQKEKFEIEDTNDSVEPVSDSSCSSIKKKKKSRKSVSFNDTVLEYYIPNVENNNADVNQALAQQADAINSDEGIEQDIEDNNNQEDDDHRSFEEPQFIVSDLSNAERKKLKKKRKMEGKHRATMKFIQAVQDEVMEDISSKDKCECKKRKLNIAEYKSSDSKRNQSETESPERLRRKHDKKKKHKDKKNGRYDKHKRSDEQKMKNIMKSLDSFCKISDDY</sequence>
<evidence type="ECO:0000259" key="3">
    <source>
        <dbReference type="PROSITE" id="PS50174"/>
    </source>
</evidence>
<feature type="region of interest" description="Disordered" evidence="2">
    <location>
        <begin position="348"/>
        <end position="400"/>
    </location>
</feature>
<evidence type="ECO:0000313" key="5">
    <source>
        <dbReference type="Proteomes" id="UP001516400"/>
    </source>
</evidence>
<dbReference type="Proteomes" id="UP001516400">
    <property type="component" value="Unassembled WGS sequence"/>
</dbReference>
<feature type="domain" description="G-patch" evidence="3">
    <location>
        <begin position="1"/>
        <end position="46"/>
    </location>
</feature>
<feature type="compositionally biased region" description="Basic and acidic residues" evidence="2">
    <location>
        <begin position="383"/>
        <end position="397"/>
    </location>
</feature>
<dbReference type="EMBL" id="JABFTP020000185">
    <property type="protein sequence ID" value="KAL3287685.1"/>
    <property type="molecule type" value="Genomic_DNA"/>
</dbReference>
<gene>
    <name evidence="4" type="ORF">HHI36_002152</name>
</gene>
<dbReference type="InterPro" id="IPR050656">
    <property type="entry name" value="PINX1"/>
</dbReference>
<dbReference type="InterPro" id="IPR000467">
    <property type="entry name" value="G_patch_dom"/>
</dbReference>
<accession>A0ABD2P9W8</accession>